<dbReference type="OrthoDB" id="7323313at2"/>
<protein>
    <submittedName>
        <fullName evidence="2">Peptidase M24</fullName>
    </submittedName>
</protein>
<dbReference type="InterPro" id="IPR050659">
    <property type="entry name" value="Peptidase_M24B"/>
</dbReference>
<evidence type="ECO:0000313" key="3">
    <source>
        <dbReference type="Proteomes" id="UP000236327"/>
    </source>
</evidence>
<keyword evidence="3" id="KW-1185">Reference proteome</keyword>
<evidence type="ECO:0000259" key="1">
    <source>
        <dbReference type="Pfam" id="PF00557"/>
    </source>
</evidence>
<name>A0A2K2G729_9SPHN</name>
<dbReference type="Proteomes" id="UP000236327">
    <property type="component" value="Unassembled WGS sequence"/>
</dbReference>
<dbReference type="SUPFAM" id="SSF55920">
    <property type="entry name" value="Creatinase/aminopeptidase"/>
    <property type="match status" value="1"/>
</dbReference>
<dbReference type="PANTHER" id="PTHR46112">
    <property type="entry name" value="AMINOPEPTIDASE"/>
    <property type="match status" value="1"/>
</dbReference>
<accession>A0A2K2G729</accession>
<dbReference type="InterPro" id="IPR036005">
    <property type="entry name" value="Creatinase/aminopeptidase-like"/>
</dbReference>
<feature type="domain" description="Peptidase M24" evidence="1">
    <location>
        <begin position="218"/>
        <end position="417"/>
    </location>
</feature>
<dbReference type="RefSeq" id="WP_103094134.1">
    <property type="nucleotide sequence ID" value="NZ_LYMM01000001.1"/>
</dbReference>
<sequence>MDTTLLPDDGALLAALEREGPMNLARAVAVMERHDLTGLVLGDPINVFHALGHWPQIGRTRAGQPPGTFALIARERPENPGLVTSRFLHHYSWADGRTRSDVAVWLYTHMGDEGDETALEVPFSPVLPERYTTALNSTERHRAAASATLSGAMTARGDAGGAIVAAMKGLGLWQGRIGFDHTVIAQVAERHEHPGAMVQADNILREIRLVKSPLEHALMARAARSNVDALNAVGHAIRAGATHVELQALYRIECATRGNTALFLNVDRVSSDLSRLQVEDGQTLMLDGVSQFLGYHGDFARTVFVGEPTREARRAAEAAAFGWQAVREQLRPGLRYSEIAMIGENAIRAAGYEAAIGFGPHSVGLAHTDEPGEVHGGFWRKPDIMIEPGMILSVDCPTLDTGIGGSAHCEDLVRITETGCEPIHPLHDPVIIV</sequence>
<dbReference type="Pfam" id="PF00557">
    <property type="entry name" value="Peptidase_M24"/>
    <property type="match status" value="1"/>
</dbReference>
<dbReference type="Gene3D" id="3.90.230.10">
    <property type="entry name" value="Creatinase/methionine aminopeptidase superfamily"/>
    <property type="match status" value="1"/>
</dbReference>
<proteinExistence type="predicted"/>
<dbReference type="InterPro" id="IPR000994">
    <property type="entry name" value="Pept_M24"/>
</dbReference>
<reference evidence="2 3" key="1">
    <citation type="submission" date="2016-05" db="EMBL/GenBank/DDBJ databases">
        <title>Complete genome sequence of Novosphingobium guangzhouense SA925(T).</title>
        <authorList>
            <person name="Sha S."/>
        </authorList>
    </citation>
    <scope>NUCLEOTIDE SEQUENCE [LARGE SCALE GENOMIC DNA]</scope>
    <source>
        <strain evidence="2 3">SA925</strain>
    </source>
</reference>
<gene>
    <name evidence="2" type="ORF">A8V01_01335</name>
</gene>
<evidence type="ECO:0000313" key="2">
    <source>
        <dbReference type="EMBL" id="PNU06845.1"/>
    </source>
</evidence>
<dbReference type="PANTHER" id="PTHR46112:SF3">
    <property type="entry name" value="AMINOPEPTIDASE YPDF"/>
    <property type="match status" value="1"/>
</dbReference>
<dbReference type="AlphaFoldDB" id="A0A2K2G729"/>
<dbReference type="CDD" id="cd01066">
    <property type="entry name" value="APP_MetAP"/>
    <property type="match status" value="1"/>
</dbReference>
<dbReference type="EMBL" id="LYMM01000001">
    <property type="protein sequence ID" value="PNU06845.1"/>
    <property type="molecule type" value="Genomic_DNA"/>
</dbReference>
<comment type="caution">
    <text evidence="2">The sequence shown here is derived from an EMBL/GenBank/DDBJ whole genome shotgun (WGS) entry which is preliminary data.</text>
</comment>
<organism evidence="2 3">
    <name type="scientific">Novosphingobium guangzhouense</name>
    <dbReference type="NCBI Taxonomy" id="1850347"/>
    <lineage>
        <taxon>Bacteria</taxon>
        <taxon>Pseudomonadati</taxon>
        <taxon>Pseudomonadota</taxon>
        <taxon>Alphaproteobacteria</taxon>
        <taxon>Sphingomonadales</taxon>
        <taxon>Sphingomonadaceae</taxon>
        <taxon>Novosphingobium</taxon>
    </lineage>
</organism>